<evidence type="ECO:0000313" key="1">
    <source>
        <dbReference type="EMBL" id="CAD6501092.1"/>
    </source>
</evidence>
<sequence>MPFSTFSSSNFM</sequence>
<dbReference type="EMBL" id="CAJHIT010000004">
    <property type="protein sequence ID" value="CAD6501092.1"/>
    <property type="molecule type" value="Genomic_DNA"/>
</dbReference>
<name>A0A9W4D355_BLUGR</name>
<proteinExistence type="predicted"/>
<evidence type="ECO:0000313" key="2">
    <source>
        <dbReference type="Proteomes" id="UP000683417"/>
    </source>
</evidence>
<reference evidence="1" key="1">
    <citation type="submission" date="2020-10" db="EMBL/GenBank/DDBJ databases">
        <authorList>
            <person name="Muller C M."/>
        </authorList>
    </citation>
    <scope>NUCLEOTIDE SEQUENCE</scope>
    <source>
        <strain evidence="1">THUN-12</strain>
    </source>
</reference>
<organism evidence="1 2">
    <name type="scientific">Blumeria graminis f. sp. triticale</name>
    <dbReference type="NCBI Taxonomy" id="1689686"/>
    <lineage>
        <taxon>Eukaryota</taxon>
        <taxon>Fungi</taxon>
        <taxon>Dikarya</taxon>
        <taxon>Ascomycota</taxon>
        <taxon>Pezizomycotina</taxon>
        <taxon>Leotiomycetes</taxon>
        <taxon>Erysiphales</taxon>
        <taxon>Erysiphaceae</taxon>
        <taxon>Blumeria</taxon>
    </lineage>
</organism>
<protein>
    <submittedName>
        <fullName evidence="1">BgTH12-06791</fullName>
    </submittedName>
</protein>
<accession>A0A9W4D355</accession>
<comment type="caution">
    <text evidence="1">The sequence shown here is derived from an EMBL/GenBank/DDBJ whole genome shotgun (WGS) entry which is preliminary data.</text>
</comment>
<dbReference type="Proteomes" id="UP000683417">
    <property type="component" value="Unassembled WGS sequence"/>
</dbReference>
<gene>
    <name evidence="1" type="ORF">BGTH12_LOCUS2450</name>
</gene>